<organism evidence="4 5">
    <name type="scientific">Tichowtungia aerotolerans</name>
    <dbReference type="NCBI Taxonomy" id="2697043"/>
    <lineage>
        <taxon>Bacteria</taxon>
        <taxon>Pseudomonadati</taxon>
        <taxon>Kiritimatiellota</taxon>
        <taxon>Tichowtungiia</taxon>
        <taxon>Tichowtungiales</taxon>
        <taxon>Tichowtungiaceae</taxon>
        <taxon>Tichowtungia</taxon>
    </lineage>
</organism>
<dbReference type="PANTHER" id="PTHR32309">
    <property type="entry name" value="TYROSINE-PROTEIN KINASE"/>
    <property type="match status" value="1"/>
</dbReference>
<dbReference type="SUPFAM" id="SSF52540">
    <property type="entry name" value="P-loop containing nucleoside triphosphate hydrolases"/>
    <property type="match status" value="1"/>
</dbReference>
<keyword evidence="1" id="KW-0175">Coiled coil</keyword>
<accession>A0A6P1M8L2</accession>
<gene>
    <name evidence="4" type="ORF">GT409_12560</name>
</gene>
<dbReference type="KEGG" id="taer:GT409_12560"/>
<dbReference type="PANTHER" id="PTHR32309:SF31">
    <property type="entry name" value="CAPSULAR EXOPOLYSACCHARIDE FAMILY"/>
    <property type="match status" value="1"/>
</dbReference>
<dbReference type="EMBL" id="CP047593">
    <property type="protein sequence ID" value="QHI70237.1"/>
    <property type="molecule type" value="Genomic_DNA"/>
</dbReference>
<feature type="compositionally biased region" description="Polar residues" evidence="2">
    <location>
        <begin position="31"/>
        <end position="40"/>
    </location>
</feature>
<keyword evidence="5" id="KW-1185">Reference proteome</keyword>
<feature type="compositionally biased region" description="Polar residues" evidence="2">
    <location>
        <begin position="54"/>
        <end position="72"/>
    </location>
</feature>
<protein>
    <submittedName>
        <fullName evidence="4">Uncharacterized protein</fullName>
    </submittedName>
</protein>
<feature type="region of interest" description="Disordered" evidence="2">
    <location>
        <begin position="820"/>
        <end position="897"/>
    </location>
</feature>
<keyword evidence="3" id="KW-1133">Transmembrane helix</keyword>
<evidence type="ECO:0000256" key="2">
    <source>
        <dbReference type="SAM" id="MobiDB-lite"/>
    </source>
</evidence>
<keyword evidence="3" id="KW-0472">Membrane</keyword>
<evidence type="ECO:0000313" key="5">
    <source>
        <dbReference type="Proteomes" id="UP000464954"/>
    </source>
</evidence>
<feature type="region of interest" description="Disordered" evidence="2">
    <location>
        <begin position="94"/>
        <end position="120"/>
    </location>
</feature>
<feature type="coiled-coil region" evidence="1">
    <location>
        <begin position="400"/>
        <end position="467"/>
    </location>
</feature>
<reference evidence="4 5" key="1">
    <citation type="submission" date="2020-01" db="EMBL/GenBank/DDBJ databases">
        <title>Ponticoccus aerotolerans gen. nov., sp. nov., an anaerobic bacterium and proposal of Ponticoccusceae fam. nov., Ponticoccusles ord. nov. and Ponticoccuse classis nov. in the phylum Kiritimatiellaeota.</title>
        <authorList>
            <person name="Zhou L.Y."/>
            <person name="Du Z.J."/>
        </authorList>
    </citation>
    <scope>NUCLEOTIDE SEQUENCE [LARGE SCALE GENOMIC DNA]</scope>
    <source>
        <strain evidence="4 5">S-5007</strain>
    </source>
</reference>
<dbReference type="Proteomes" id="UP000464954">
    <property type="component" value="Chromosome"/>
</dbReference>
<dbReference type="InterPro" id="IPR027417">
    <property type="entry name" value="P-loop_NTPase"/>
</dbReference>
<feature type="transmembrane region" description="Helical" evidence="3">
    <location>
        <begin position="533"/>
        <end position="556"/>
    </location>
</feature>
<name>A0A6P1M8L2_9BACT</name>
<dbReference type="InterPro" id="IPR050445">
    <property type="entry name" value="Bact_polysacc_biosynth/exp"/>
</dbReference>
<dbReference type="Gene3D" id="1.10.287.1490">
    <property type="match status" value="1"/>
</dbReference>
<keyword evidence="3" id="KW-0812">Transmembrane</keyword>
<feature type="region of interest" description="Disordered" evidence="2">
    <location>
        <begin position="1"/>
        <end position="76"/>
    </location>
</feature>
<evidence type="ECO:0000256" key="3">
    <source>
        <dbReference type="SAM" id="Phobius"/>
    </source>
</evidence>
<dbReference type="AlphaFoldDB" id="A0A6P1M8L2"/>
<sequence length="897" mass="100965">MRDKPEENLTFGQPREQLAEKERSDAPVQEETGSSPSRPQQEPDATPKTDAVKQNETSETNSFTPPSSASPRHSTEQAFRIKDQFEDLNTIHQTLGRKKAKPSNTPVLGAGLPDHSSDPATSIRRENDLQDFFRNLDIVKIMRGVYRRFWIALACAFGLMMILLSATRHLQGGFSYTAQAKIIYTNPSQKQIDSQGSSFMLRPLSEDTLLDMLLSPDNITSLEQFTGFEPLEQSISYDSQRKSDIITLQVNDMPDEKTAIQAVNKLAEIIISSNAKFYRDLASAAYEQYHTQRENVEKELKAATEAVENFQRKNELLELNTQYENYFSSKTAAADRLSVARVAHEGLLVRINNYEKMIADLPDEILDEAQEDNPLKRRISNAEAALLQARIQYAADNPKIQRQEKELEELRKMLQSGTFDETRERTYISNPLKGQLEGELMKLRSEEQVAAQQVAALQNDLDKLNAHFQKLPGLEKEYARLLEKRSTLDASYKQLKASEESAHATMTASLSDFRLFSSATSAEPGGSSLLGRVIPIAGFVFGFFGGIAIILLIELLDGKIRTLHQLEKAYDAPCLASIVEIPNFEQYDAYELLLPSTREISDRLNVLLRGKKAKMFGFASSLDDEGKSIISFNLARYYSSLNLRVLFVSFDTKSNPCLPDLADTAWPQMGLEDYLSDQAELSDMLLTVHGVDVVRVNQMRSDLLDLAKGPSMPRLRDLLCSSYDLIITEIPSVLDNPLAGTVSAFQDELIYVIASPVSDRKLVDAGLEFLEDRGLAPRALVFNKVNPYYLEDVRQQRVIRSLPDQRGLIAGLFDRVQKSKESAPEFMEPVPGESQEHTTEPEAPSFSQKTAPEEIKETPGFEEMSEEEELSFIEWMNKSKKHNQPSEEEPGTHEKRT</sequence>
<dbReference type="RefSeq" id="WP_160629415.1">
    <property type="nucleotide sequence ID" value="NZ_CP047593.1"/>
</dbReference>
<feature type="coiled-coil region" evidence="1">
    <location>
        <begin position="286"/>
        <end position="320"/>
    </location>
</feature>
<feature type="transmembrane region" description="Helical" evidence="3">
    <location>
        <begin position="149"/>
        <end position="167"/>
    </location>
</feature>
<proteinExistence type="predicted"/>
<evidence type="ECO:0000256" key="1">
    <source>
        <dbReference type="SAM" id="Coils"/>
    </source>
</evidence>
<dbReference type="Gene3D" id="3.40.50.300">
    <property type="entry name" value="P-loop containing nucleotide triphosphate hydrolases"/>
    <property type="match status" value="1"/>
</dbReference>
<evidence type="ECO:0000313" key="4">
    <source>
        <dbReference type="EMBL" id="QHI70237.1"/>
    </source>
</evidence>